<proteinExistence type="predicted"/>
<dbReference type="EMBL" id="DQ491002">
    <property type="protein sequence ID" value="ABT15156.1"/>
    <property type="molecule type" value="Genomic_DNA"/>
</dbReference>
<sequence length="101" mass="12257">MDILHFHHDQHVFRCYTWSHPTSFYSWLLFVFRVVHIQKRLLSVRVSTRKTREFSPDSQTRSYSGRKRQILTNNYQTCYSEHSIVCYNVCHPVLDMFLCLI</sequence>
<keyword evidence="1" id="KW-1133">Transmembrane helix</keyword>
<evidence type="ECO:0000313" key="2">
    <source>
        <dbReference type="EMBL" id="ABT15156.1"/>
    </source>
</evidence>
<dbReference type="Proteomes" id="UP000202419">
    <property type="component" value="Segment"/>
</dbReference>
<keyword evidence="3" id="KW-1185">Reference proteome</keyword>
<keyword evidence="1" id="KW-0812">Transmembrane</keyword>
<organism evidence="2 3">
    <name type="scientific">Paramecium bursaria Chlorella virus NY2A</name>
    <name type="common">PBCV-NY2A</name>
    <dbReference type="NCBI Taxonomy" id="46021"/>
    <lineage>
        <taxon>Viruses</taxon>
        <taxon>Varidnaviria</taxon>
        <taxon>Bamfordvirae</taxon>
        <taxon>Nucleocytoviricota</taxon>
        <taxon>Megaviricetes</taxon>
        <taxon>Algavirales</taxon>
        <taxon>Phycodnaviridae</taxon>
        <taxon>Chlorovirus</taxon>
        <taxon>Chlorovirus americanus</taxon>
    </lineage>
</organism>
<dbReference type="KEGG" id="vg:5659014"/>
<organismHost>
    <name type="scientific">Chlorella</name>
    <dbReference type="NCBI Taxonomy" id="3071"/>
</organismHost>
<dbReference type="RefSeq" id="YP_001497953.1">
    <property type="nucleotide sequence ID" value="NC_009898.1"/>
</dbReference>
<evidence type="ECO:0000256" key="1">
    <source>
        <dbReference type="SAM" id="Phobius"/>
    </source>
</evidence>
<accession>A7IXT2</accession>
<feature type="transmembrane region" description="Helical" evidence="1">
    <location>
        <begin position="24"/>
        <end position="42"/>
    </location>
</feature>
<keyword evidence="1" id="KW-0472">Membrane</keyword>
<reference evidence="2 3" key="1">
    <citation type="journal article" date="2007" name="Virology">
        <title>Sequence and annotation of the 369-kb NY-2A and the 345-kb AR158 viruses that infect Chlorella NC64A.</title>
        <authorList>
            <person name="Fitzgerald L.A."/>
            <person name="Graves M.V."/>
            <person name="Li X."/>
            <person name="Feldblyum T."/>
            <person name="Nierman W.C."/>
            <person name="Van Etten J.L."/>
        </authorList>
    </citation>
    <scope>NUCLEOTIDE SEQUENCE [LARGE SCALE GENOMIC DNA]</scope>
    <source>
        <strain evidence="2 3">NY-2A</strain>
    </source>
</reference>
<evidence type="ECO:0000313" key="3">
    <source>
        <dbReference type="Proteomes" id="UP000202419"/>
    </source>
</evidence>
<protein>
    <submittedName>
        <fullName evidence="2">Uncharacterized protein b757R</fullName>
    </submittedName>
</protein>
<gene>
    <name evidence="2" type="primary">b757R</name>
    <name evidence="2" type="ORF">NY2A_b757R</name>
</gene>
<name>A7IXT2_PBCVN</name>
<dbReference type="GeneID" id="5659014"/>